<feature type="region of interest" description="Disordered" evidence="1">
    <location>
        <begin position="135"/>
        <end position="154"/>
    </location>
</feature>
<keyword evidence="3" id="KW-1185">Reference proteome</keyword>
<evidence type="ECO:0000313" key="3">
    <source>
        <dbReference type="Proteomes" id="UP001143545"/>
    </source>
</evidence>
<organism evidence="2 3">
    <name type="scientific">Neptunitalea chrysea</name>
    <dbReference type="NCBI Taxonomy" id="1647581"/>
    <lineage>
        <taxon>Bacteria</taxon>
        <taxon>Pseudomonadati</taxon>
        <taxon>Bacteroidota</taxon>
        <taxon>Flavobacteriia</taxon>
        <taxon>Flavobacteriales</taxon>
        <taxon>Flavobacteriaceae</taxon>
        <taxon>Neptunitalea</taxon>
    </lineage>
</organism>
<protein>
    <recommendedName>
        <fullName evidence="4">Tetratricopeptide repeat protein</fullName>
    </recommendedName>
</protein>
<dbReference type="Proteomes" id="UP001143545">
    <property type="component" value="Unassembled WGS sequence"/>
</dbReference>
<name>A0A9W6B6F0_9FLAO</name>
<sequence length="289" mass="33449">MNINNFTYLLKSPNDITSEQSKKLNSFILEHPYFQAARALQLYGFHKQNSFYYTKNLKVTAAHTTDRQILFEFINSPEFNQHTISKEISNQKPSNEIKKINVQGEEIRVKNNFSNEDDYKDLKDVMNPDVFHPKETESSLVSKQDESIKESTVKTQNETHSFAEWLKLTNIKIIDRSNEVAAHIITGEESQDGIEDQINDAQKGKFELIDKFLETAPKIVPVRNPQNSINLAKDATSEKTHLMTETLAKIYVEQKKYKKAIKAYEILILKYPEKSSLFANQIEEIKKLK</sequence>
<feature type="compositionally biased region" description="Basic and acidic residues" evidence="1">
    <location>
        <begin position="135"/>
        <end position="152"/>
    </location>
</feature>
<gene>
    <name evidence="2" type="ORF">NBRC110019_06070</name>
</gene>
<evidence type="ECO:0000256" key="1">
    <source>
        <dbReference type="SAM" id="MobiDB-lite"/>
    </source>
</evidence>
<dbReference type="RefSeq" id="WP_281752233.1">
    <property type="nucleotide sequence ID" value="NZ_BRVP01000003.1"/>
</dbReference>
<comment type="caution">
    <text evidence="2">The sequence shown here is derived from an EMBL/GenBank/DDBJ whole genome shotgun (WGS) entry which is preliminary data.</text>
</comment>
<reference evidence="2" key="1">
    <citation type="submission" date="2022-07" db="EMBL/GenBank/DDBJ databases">
        <title>Taxonomy of Novel Oxalotrophic and Methylotrophic Bacteria.</title>
        <authorList>
            <person name="Sahin N."/>
            <person name="Tani A."/>
        </authorList>
    </citation>
    <scope>NUCLEOTIDE SEQUENCE</scope>
    <source>
        <strain evidence="2">AM327</strain>
    </source>
</reference>
<dbReference type="EMBL" id="BRVP01000003">
    <property type="protein sequence ID" value="GLB51568.1"/>
    <property type="molecule type" value="Genomic_DNA"/>
</dbReference>
<evidence type="ECO:0000313" key="2">
    <source>
        <dbReference type="EMBL" id="GLB51568.1"/>
    </source>
</evidence>
<evidence type="ECO:0008006" key="4">
    <source>
        <dbReference type="Google" id="ProtNLM"/>
    </source>
</evidence>
<dbReference type="AlphaFoldDB" id="A0A9W6B6F0"/>
<proteinExistence type="predicted"/>
<accession>A0A9W6B6F0</accession>